<proteinExistence type="predicted"/>
<dbReference type="KEGG" id="dosa:Os02g0182950"/>
<name>C7IYG1_ORYSJ</name>
<accession>C7IYG1</accession>
<dbReference type="Proteomes" id="UP000000763">
    <property type="component" value="Chromosome 2"/>
</dbReference>
<protein>
    <submittedName>
        <fullName evidence="1">Os02g0182950 protein</fullName>
    </submittedName>
</protein>
<sequence>MQCKLYRSSFSRVPDAGFATAVCSREGSMETKFCQ</sequence>
<evidence type="ECO:0000313" key="2">
    <source>
        <dbReference type="Proteomes" id="UP000000763"/>
    </source>
</evidence>
<dbReference type="AlphaFoldDB" id="C7IYG1"/>
<gene>
    <name evidence="1" type="ordered locus">Os02g0182950</name>
</gene>
<evidence type="ECO:0000313" key="1">
    <source>
        <dbReference type="EMBL" id="BAH91560.1"/>
    </source>
</evidence>
<reference evidence="1 2" key="1">
    <citation type="journal article" date="2005" name="Nature">
        <title>The map-based sequence of the rice genome.</title>
        <authorList>
            <consortium name="International rice genome sequencing project (IRGSP)"/>
            <person name="Matsumoto T."/>
            <person name="Wu J."/>
            <person name="Kanamori H."/>
            <person name="Katayose Y."/>
            <person name="Fujisawa M."/>
            <person name="Namiki N."/>
            <person name="Mizuno H."/>
            <person name="Yamamoto K."/>
            <person name="Antonio B.A."/>
            <person name="Baba T."/>
            <person name="Sakata K."/>
            <person name="Nagamura Y."/>
            <person name="Aoki H."/>
            <person name="Arikawa K."/>
            <person name="Arita K."/>
            <person name="Bito T."/>
            <person name="Chiden Y."/>
            <person name="Fujitsuka N."/>
            <person name="Fukunaka R."/>
            <person name="Hamada M."/>
            <person name="Harada C."/>
            <person name="Hayashi A."/>
            <person name="Hijishita S."/>
            <person name="Honda M."/>
            <person name="Hosokawa S."/>
            <person name="Ichikawa Y."/>
            <person name="Idonuma A."/>
            <person name="Iijima M."/>
            <person name="Ikeda M."/>
            <person name="Ikeno M."/>
            <person name="Ito K."/>
            <person name="Ito S."/>
            <person name="Ito T."/>
            <person name="Ito Y."/>
            <person name="Ito Y."/>
            <person name="Iwabuchi A."/>
            <person name="Kamiya K."/>
            <person name="Karasawa W."/>
            <person name="Kurita K."/>
            <person name="Katagiri S."/>
            <person name="Kikuta A."/>
            <person name="Kobayashi H."/>
            <person name="Kobayashi N."/>
            <person name="Machita K."/>
            <person name="Maehara T."/>
            <person name="Masukawa M."/>
            <person name="Mizubayashi T."/>
            <person name="Mukai Y."/>
            <person name="Nagasaki H."/>
            <person name="Nagata Y."/>
            <person name="Naito S."/>
            <person name="Nakashima M."/>
            <person name="Nakama Y."/>
            <person name="Nakamichi Y."/>
            <person name="Nakamura M."/>
            <person name="Meguro A."/>
            <person name="Negishi M."/>
            <person name="Ohta I."/>
            <person name="Ohta T."/>
            <person name="Okamoto M."/>
            <person name="Ono N."/>
            <person name="Saji S."/>
            <person name="Sakaguchi M."/>
            <person name="Sakai K."/>
            <person name="Shibata M."/>
            <person name="Shimokawa T."/>
            <person name="Song J."/>
            <person name="Takazaki Y."/>
            <person name="Terasawa K."/>
            <person name="Tsugane M."/>
            <person name="Tsuji K."/>
            <person name="Ueda S."/>
            <person name="Waki K."/>
            <person name="Yamagata H."/>
            <person name="Yamamoto M."/>
            <person name="Yamamoto S."/>
            <person name="Yamane H."/>
            <person name="Yoshiki S."/>
            <person name="Yoshihara R."/>
            <person name="Yukawa K."/>
            <person name="Zhong H."/>
            <person name="Yano M."/>
            <person name="Yuan Q."/>
            <person name="Ouyang S."/>
            <person name="Liu J."/>
            <person name="Jones K.M."/>
            <person name="Gansberger K."/>
            <person name="Moffat K."/>
            <person name="Hill J."/>
            <person name="Bera J."/>
            <person name="Fadrosh D."/>
            <person name="Jin S."/>
            <person name="Johri S."/>
            <person name="Kim M."/>
            <person name="Overton L."/>
            <person name="Reardon M."/>
            <person name="Tsitrin T."/>
            <person name="Vuong H."/>
            <person name="Weaver B."/>
            <person name="Ciecko A."/>
            <person name="Tallon L."/>
            <person name="Jackson J."/>
            <person name="Pai G."/>
            <person name="Aken S.V."/>
            <person name="Utterback T."/>
            <person name="Reidmuller S."/>
            <person name="Feldblyum T."/>
            <person name="Hsiao J."/>
            <person name="Zismann V."/>
            <person name="Iobst S."/>
            <person name="de Vazeille A.R."/>
            <person name="Buell C.R."/>
            <person name="Ying K."/>
            <person name="Li Y."/>
            <person name="Lu T."/>
            <person name="Huang Y."/>
            <person name="Zhao Q."/>
            <person name="Feng Q."/>
            <person name="Zhang L."/>
            <person name="Zhu J."/>
            <person name="Weng Q."/>
            <person name="Mu J."/>
            <person name="Lu Y."/>
            <person name="Fan D."/>
            <person name="Liu Y."/>
            <person name="Guan J."/>
            <person name="Zhang Y."/>
            <person name="Yu S."/>
            <person name="Liu X."/>
            <person name="Zhang Y."/>
            <person name="Hong G."/>
            <person name="Han B."/>
            <person name="Choisne N."/>
            <person name="Demange N."/>
            <person name="Orjeda G."/>
            <person name="Samain S."/>
            <person name="Cattolico L."/>
            <person name="Pelletier E."/>
            <person name="Couloux A."/>
            <person name="Segurens B."/>
            <person name="Wincker P."/>
            <person name="D'Hont A."/>
            <person name="Scarpelli C."/>
            <person name="Weissenbach J."/>
            <person name="Salanoubat M."/>
            <person name="Quetier F."/>
            <person name="Yu Y."/>
            <person name="Kim H.R."/>
            <person name="Rambo T."/>
            <person name="Currie J."/>
            <person name="Collura K."/>
            <person name="Luo M."/>
            <person name="Yang T."/>
            <person name="Ammiraju J.S.S."/>
            <person name="Engler F."/>
            <person name="Soderlund C."/>
            <person name="Wing R.A."/>
            <person name="Palmer L.E."/>
            <person name="de la Bastide M."/>
            <person name="Spiegel L."/>
            <person name="Nascimento L."/>
            <person name="Zutavern T."/>
            <person name="O'Shaughnessy A."/>
            <person name="Dike S."/>
            <person name="Dedhia N."/>
            <person name="Preston R."/>
            <person name="Balija V."/>
            <person name="McCombie W.R."/>
            <person name="Chow T."/>
            <person name="Chen H."/>
            <person name="Chung M."/>
            <person name="Chen C."/>
            <person name="Shaw J."/>
            <person name="Wu H."/>
            <person name="Hsiao K."/>
            <person name="Chao Y."/>
            <person name="Chu M."/>
            <person name="Cheng C."/>
            <person name="Hour A."/>
            <person name="Lee P."/>
            <person name="Lin S."/>
            <person name="Lin Y."/>
            <person name="Liou J."/>
            <person name="Liu S."/>
            <person name="Hsing Y."/>
            <person name="Raghuvanshi S."/>
            <person name="Mohanty A."/>
            <person name="Bharti A.K."/>
            <person name="Gaur A."/>
            <person name="Gupta V."/>
            <person name="Kumar D."/>
            <person name="Ravi V."/>
            <person name="Vij S."/>
            <person name="Kapur A."/>
            <person name="Khurana P."/>
            <person name="Khurana P."/>
            <person name="Khurana J.P."/>
            <person name="Tyagi A.K."/>
            <person name="Gaikwad K."/>
            <person name="Singh A."/>
            <person name="Dalal V."/>
            <person name="Srivastava S."/>
            <person name="Dixit A."/>
            <person name="Pal A.K."/>
            <person name="Ghazi I.A."/>
            <person name="Yadav M."/>
            <person name="Pandit A."/>
            <person name="Bhargava A."/>
            <person name="Sureshbabu K."/>
            <person name="Batra K."/>
            <person name="Sharma T.R."/>
            <person name="Mohapatra T."/>
            <person name="Singh N.K."/>
            <person name="Messing J."/>
            <person name="Nelson A.B."/>
            <person name="Fuks G."/>
            <person name="Kavchok S."/>
            <person name="Keizer G."/>
            <person name="Linton E."/>
            <person name="Llaca V."/>
            <person name="Song R."/>
            <person name="Tanyolac B."/>
            <person name="Young S."/>
            <person name="Ho-Il K."/>
            <person name="Hahn J.H."/>
            <person name="Sangsakoo G."/>
            <person name="Vanavichit A."/>
            <person name="de Mattos Luiz.A.T."/>
            <person name="Zimmer P.D."/>
            <person name="Malone G."/>
            <person name="Dellagostin O."/>
            <person name="de Oliveira A.C."/>
            <person name="Bevan M."/>
            <person name="Bancroft I."/>
            <person name="Minx P."/>
            <person name="Cordum H."/>
            <person name="Wilson R."/>
            <person name="Cheng Z."/>
            <person name="Jin W."/>
            <person name="Jiang J."/>
            <person name="Leong S.A."/>
            <person name="Iwama H."/>
            <person name="Gojobori T."/>
            <person name="Itoh T."/>
            <person name="Niimura Y."/>
            <person name="Fujii Y."/>
            <person name="Habara T."/>
            <person name="Sakai H."/>
            <person name="Sato Y."/>
            <person name="Wilson G."/>
            <person name="Kumar K."/>
            <person name="McCouch S."/>
            <person name="Juretic N."/>
            <person name="Hoen D."/>
            <person name="Wright S."/>
            <person name="Bruskiewich R."/>
            <person name="Bureau T."/>
            <person name="Miyao A."/>
            <person name="Hirochika H."/>
            <person name="Nishikawa T."/>
            <person name="Kadowaki K."/>
            <person name="Sugiura M."/>
            <person name="Burr B."/>
            <person name="Sasaki T."/>
        </authorList>
    </citation>
    <scope>NUCLEOTIDE SEQUENCE [LARGE SCALE GENOMIC DNA]</scope>
    <source>
        <strain evidence="2">cv. Nipponbare</strain>
    </source>
</reference>
<dbReference type="EMBL" id="AP008208">
    <property type="protein sequence ID" value="BAH91560.1"/>
    <property type="molecule type" value="Genomic_DNA"/>
</dbReference>
<organism evidence="1 2">
    <name type="scientific">Oryza sativa subsp. japonica</name>
    <name type="common">Rice</name>
    <dbReference type="NCBI Taxonomy" id="39947"/>
    <lineage>
        <taxon>Eukaryota</taxon>
        <taxon>Viridiplantae</taxon>
        <taxon>Streptophyta</taxon>
        <taxon>Embryophyta</taxon>
        <taxon>Tracheophyta</taxon>
        <taxon>Spermatophyta</taxon>
        <taxon>Magnoliopsida</taxon>
        <taxon>Liliopsida</taxon>
        <taxon>Poales</taxon>
        <taxon>Poaceae</taxon>
        <taxon>BOP clade</taxon>
        <taxon>Oryzoideae</taxon>
        <taxon>Oryzeae</taxon>
        <taxon>Oryzinae</taxon>
        <taxon>Oryza</taxon>
        <taxon>Oryza sativa</taxon>
    </lineage>
</organism>
<reference evidence="2" key="2">
    <citation type="journal article" date="2008" name="Nucleic Acids Res.">
        <title>The rice annotation project database (RAP-DB): 2008 update.</title>
        <authorList>
            <consortium name="The rice annotation project (RAP)"/>
        </authorList>
    </citation>
    <scope>GENOME REANNOTATION</scope>
    <source>
        <strain evidence="2">cv. Nipponbare</strain>
    </source>
</reference>